<feature type="active site" description="Proton donor/acceptor" evidence="12">
    <location>
        <position position="159"/>
    </location>
</feature>
<dbReference type="InterPro" id="IPR022663">
    <property type="entry name" value="DapB_C"/>
</dbReference>
<dbReference type="SUPFAM" id="SSF55347">
    <property type="entry name" value="Glyceraldehyde-3-phosphate dehydrogenase-like, C-terminal domain"/>
    <property type="match status" value="1"/>
</dbReference>
<dbReference type="CDD" id="cd02274">
    <property type="entry name" value="DHDPR_N"/>
    <property type="match status" value="1"/>
</dbReference>
<comment type="caution">
    <text evidence="12">Was originally thought to be a dihydrodipicolinate reductase (DHDPR), catalyzing the conversion of dihydrodipicolinate to tetrahydrodipicolinate. However, it was shown in E.coli that the substrate of the enzymatic reaction is not dihydrodipicolinate (DHDP) but in fact (2S,4S)-4-hydroxy-2,3,4,5-tetrahydrodipicolinic acid (HTPA), the product released by the DapA-catalyzed reaction.</text>
</comment>
<dbReference type="RefSeq" id="WP_165835516.1">
    <property type="nucleotide sequence ID" value="NZ_QKMR01000006.1"/>
</dbReference>
<accession>A0A318XLN5</accession>
<dbReference type="InterPro" id="IPR000846">
    <property type="entry name" value="DapB_N"/>
</dbReference>
<evidence type="ECO:0000313" key="15">
    <source>
        <dbReference type="EMBL" id="PYG88528.1"/>
    </source>
</evidence>
<keyword evidence="2 12" id="KW-0028">Amino-acid biosynthesis</keyword>
<dbReference type="EC" id="1.17.1.8" evidence="9 12"/>
<comment type="catalytic activity">
    <reaction evidence="10 12">
        <text>(S)-2,3,4,5-tetrahydrodipicolinate + NADP(+) + H2O = (2S,4S)-4-hydroxy-2,3,4,5-tetrahydrodipicolinate + NADPH + H(+)</text>
        <dbReference type="Rhea" id="RHEA:35331"/>
        <dbReference type="ChEBI" id="CHEBI:15377"/>
        <dbReference type="ChEBI" id="CHEBI:15378"/>
        <dbReference type="ChEBI" id="CHEBI:16845"/>
        <dbReference type="ChEBI" id="CHEBI:57783"/>
        <dbReference type="ChEBI" id="CHEBI:58349"/>
        <dbReference type="ChEBI" id="CHEBI:67139"/>
        <dbReference type="EC" id="1.17.1.8"/>
    </reaction>
</comment>
<keyword evidence="12" id="KW-0963">Cytoplasm</keyword>
<dbReference type="GO" id="GO:0019877">
    <property type="term" value="P:diaminopimelate biosynthetic process"/>
    <property type="evidence" value="ECO:0007669"/>
    <property type="project" value="UniProtKB-UniRule"/>
</dbReference>
<dbReference type="NCBIfam" id="TIGR00036">
    <property type="entry name" value="dapB"/>
    <property type="match status" value="1"/>
</dbReference>
<sequence>MIKVCIAGLGRTGKEIAKEILNDKELSIVSAICSPDSKSLGRDLGQIIGIADTGTIISSSEKLEQIIFKNKPDVVIDFSNPKAALKNAVLFSKYRVNIIIGTTGFSAYDMKKIFVLTRKYKNGIVYAPNITLGVNVLMLLTNLSASLLNNYDFQITEIHHKNKLDSPSGTAKKIACEIKSGLKNVGIKNTPEVNIPISSVRAGGVIGKHEVMIVGEEDKIEISHESFSRKAFAQGAIRAAKFIHKKSGYYEMKDVLDLEKVLRAYIENINKTKRKSNYINNLDAEIG</sequence>
<evidence type="ECO:0000259" key="13">
    <source>
        <dbReference type="Pfam" id="PF01113"/>
    </source>
</evidence>
<comment type="pathway">
    <text evidence="8 12">Amino-acid biosynthesis; L-lysine biosynthesis via DAP pathway; (S)-tetrahydrodipicolinate from L-aspartate: step 4/4.</text>
</comment>
<dbReference type="GO" id="GO:0016726">
    <property type="term" value="F:oxidoreductase activity, acting on CH or CH2 groups, NAD or NADP as acceptor"/>
    <property type="evidence" value="ECO:0007669"/>
    <property type="project" value="UniProtKB-UniRule"/>
</dbReference>
<keyword evidence="4 12" id="KW-0220">Diaminopimelate biosynthesis</keyword>
<evidence type="ECO:0000256" key="9">
    <source>
        <dbReference type="ARBA" id="ARBA00038983"/>
    </source>
</evidence>
<keyword evidence="5 12" id="KW-0560">Oxidoreductase</keyword>
<gene>
    <name evidence="12" type="primary">dapB</name>
    <name evidence="15" type="ORF">LY28_01378</name>
</gene>
<keyword evidence="7 12" id="KW-0457">Lysine biosynthesis</keyword>
<evidence type="ECO:0000256" key="11">
    <source>
        <dbReference type="ARBA" id="ARBA00049396"/>
    </source>
</evidence>
<name>A0A318XLN5_9FIRM</name>
<comment type="caution">
    <text evidence="12">Lacks conserved residue(s) required for the propagation of feature annotation.</text>
</comment>
<evidence type="ECO:0000256" key="12">
    <source>
        <dbReference type="HAMAP-Rule" id="MF_00102"/>
    </source>
</evidence>
<evidence type="ECO:0000256" key="6">
    <source>
        <dbReference type="ARBA" id="ARBA00023027"/>
    </source>
</evidence>
<dbReference type="Pfam" id="PF05173">
    <property type="entry name" value="DapB_C"/>
    <property type="match status" value="1"/>
</dbReference>
<dbReference type="PIRSF" id="PIRSF000161">
    <property type="entry name" value="DHPR"/>
    <property type="match status" value="1"/>
</dbReference>
<dbReference type="GO" id="GO:0051287">
    <property type="term" value="F:NAD binding"/>
    <property type="evidence" value="ECO:0007669"/>
    <property type="project" value="UniProtKB-UniRule"/>
</dbReference>
<evidence type="ECO:0000313" key="16">
    <source>
        <dbReference type="Proteomes" id="UP000248132"/>
    </source>
</evidence>
<feature type="domain" description="Dihydrodipicolinate reductase C-terminal" evidence="14">
    <location>
        <begin position="133"/>
        <end position="256"/>
    </location>
</feature>
<dbReference type="InterPro" id="IPR036291">
    <property type="entry name" value="NAD(P)-bd_dom_sf"/>
</dbReference>
<dbReference type="SUPFAM" id="SSF51735">
    <property type="entry name" value="NAD(P)-binding Rossmann-fold domains"/>
    <property type="match status" value="1"/>
</dbReference>
<proteinExistence type="inferred from homology"/>
<feature type="active site" description="Proton donor" evidence="12">
    <location>
        <position position="163"/>
    </location>
</feature>
<dbReference type="GO" id="GO:0005737">
    <property type="term" value="C:cytoplasm"/>
    <property type="evidence" value="ECO:0007669"/>
    <property type="project" value="UniProtKB-SubCell"/>
</dbReference>
<feature type="binding site" evidence="12">
    <location>
        <begin position="101"/>
        <end position="103"/>
    </location>
    <ligand>
        <name>NAD(+)</name>
        <dbReference type="ChEBI" id="CHEBI:57540"/>
    </ligand>
</feature>
<feature type="binding site" evidence="12">
    <location>
        <begin position="169"/>
        <end position="170"/>
    </location>
    <ligand>
        <name>(S)-2,3,4,5-tetrahydrodipicolinate</name>
        <dbReference type="ChEBI" id="CHEBI:16845"/>
    </ligand>
</feature>
<evidence type="ECO:0000256" key="1">
    <source>
        <dbReference type="ARBA" id="ARBA00006642"/>
    </source>
</evidence>
<reference evidence="15 16" key="1">
    <citation type="submission" date="2018-06" db="EMBL/GenBank/DDBJ databases">
        <title>Genomic Encyclopedia of Type Strains, Phase I: the one thousand microbial genomes (KMG-I) project.</title>
        <authorList>
            <person name="Kyrpides N."/>
        </authorList>
    </citation>
    <scope>NUCLEOTIDE SEQUENCE [LARGE SCALE GENOMIC DNA]</scope>
    <source>
        <strain evidence="15 16">DSM 19573</strain>
    </source>
</reference>
<dbReference type="PANTHER" id="PTHR20836">
    <property type="entry name" value="DIHYDRODIPICOLINATE REDUCTASE"/>
    <property type="match status" value="1"/>
</dbReference>
<dbReference type="GO" id="GO:0008839">
    <property type="term" value="F:4-hydroxy-tetrahydrodipicolinate reductase"/>
    <property type="evidence" value="ECO:0007669"/>
    <property type="project" value="UniProtKB-UniRule"/>
</dbReference>
<evidence type="ECO:0000256" key="4">
    <source>
        <dbReference type="ARBA" id="ARBA00022915"/>
    </source>
</evidence>
<feature type="binding site" evidence="12">
    <location>
        <position position="38"/>
    </location>
    <ligand>
        <name>NADP(+)</name>
        <dbReference type="ChEBI" id="CHEBI:58349"/>
    </ligand>
</feature>
<comment type="function">
    <text evidence="12">Catalyzes the conversion of 4-hydroxy-tetrahydrodipicolinate (HTPA) to tetrahydrodipicolinate.</text>
</comment>
<dbReference type="HAMAP" id="MF_00102">
    <property type="entry name" value="DapB"/>
    <property type="match status" value="1"/>
</dbReference>
<keyword evidence="6 12" id="KW-0520">NAD</keyword>
<dbReference type="InterPro" id="IPR023940">
    <property type="entry name" value="DHDPR_bac"/>
</dbReference>
<comment type="subunit">
    <text evidence="12">Homotetramer.</text>
</comment>
<evidence type="ECO:0000256" key="2">
    <source>
        <dbReference type="ARBA" id="ARBA00022605"/>
    </source>
</evidence>
<dbReference type="PANTHER" id="PTHR20836:SF0">
    <property type="entry name" value="4-HYDROXY-TETRAHYDRODIPICOLINATE REDUCTASE 1, CHLOROPLASTIC-RELATED"/>
    <property type="match status" value="1"/>
</dbReference>
<dbReference type="AlphaFoldDB" id="A0A318XLN5"/>
<evidence type="ECO:0000256" key="10">
    <source>
        <dbReference type="ARBA" id="ARBA00049080"/>
    </source>
</evidence>
<keyword evidence="3 12" id="KW-0521">NADP</keyword>
<evidence type="ECO:0000256" key="3">
    <source>
        <dbReference type="ARBA" id="ARBA00022857"/>
    </source>
</evidence>
<dbReference type="Gene3D" id="3.30.360.10">
    <property type="entry name" value="Dihydrodipicolinate Reductase, domain 2"/>
    <property type="match status" value="1"/>
</dbReference>
<dbReference type="Proteomes" id="UP000248132">
    <property type="component" value="Unassembled WGS sequence"/>
</dbReference>
<dbReference type="GO" id="GO:0009089">
    <property type="term" value="P:lysine biosynthetic process via diaminopimelate"/>
    <property type="evidence" value="ECO:0007669"/>
    <property type="project" value="UniProtKB-UniRule"/>
</dbReference>
<evidence type="ECO:0000256" key="8">
    <source>
        <dbReference type="ARBA" id="ARBA00037922"/>
    </source>
</evidence>
<dbReference type="Gene3D" id="3.40.50.720">
    <property type="entry name" value="NAD(P)-binding Rossmann-like Domain"/>
    <property type="match status" value="1"/>
</dbReference>
<evidence type="ECO:0000256" key="5">
    <source>
        <dbReference type="ARBA" id="ARBA00023002"/>
    </source>
</evidence>
<comment type="subcellular location">
    <subcellularLocation>
        <location evidence="12">Cytoplasm</location>
    </subcellularLocation>
</comment>
<dbReference type="EMBL" id="QKMR01000006">
    <property type="protein sequence ID" value="PYG88528.1"/>
    <property type="molecule type" value="Genomic_DNA"/>
</dbReference>
<keyword evidence="16" id="KW-1185">Reference proteome</keyword>
<comment type="catalytic activity">
    <reaction evidence="11 12">
        <text>(S)-2,3,4,5-tetrahydrodipicolinate + NAD(+) + H2O = (2S,4S)-4-hydroxy-2,3,4,5-tetrahydrodipicolinate + NADH + H(+)</text>
        <dbReference type="Rhea" id="RHEA:35323"/>
        <dbReference type="ChEBI" id="CHEBI:15377"/>
        <dbReference type="ChEBI" id="CHEBI:15378"/>
        <dbReference type="ChEBI" id="CHEBI:16845"/>
        <dbReference type="ChEBI" id="CHEBI:57540"/>
        <dbReference type="ChEBI" id="CHEBI:57945"/>
        <dbReference type="ChEBI" id="CHEBI:67139"/>
        <dbReference type="EC" id="1.17.1.8"/>
    </reaction>
</comment>
<feature type="domain" description="Dihydrodipicolinate reductase N-terminal" evidence="13">
    <location>
        <begin position="2"/>
        <end position="129"/>
    </location>
</feature>
<dbReference type="Pfam" id="PF01113">
    <property type="entry name" value="DapB_N"/>
    <property type="match status" value="1"/>
</dbReference>
<comment type="similarity">
    <text evidence="1 12">Belongs to the DapB family.</text>
</comment>
<protein>
    <recommendedName>
        <fullName evidence="9 12">4-hydroxy-tetrahydrodipicolinate reductase</fullName>
        <shortName evidence="12">HTPA reductase</shortName>
        <ecNumber evidence="9 12">1.17.1.8</ecNumber>
    </recommendedName>
</protein>
<evidence type="ECO:0000256" key="7">
    <source>
        <dbReference type="ARBA" id="ARBA00023154"/>
    </source>
</evidence>
<dbReference type="GO" id="GO:0050661">
    <property type="term" value="F:NADP binding"/>
    <property type="evidence" value="ECO:0007669"/>
    <property type="project" value="UniProtKB-UniRule"/>
</dbReference>
<dbReference type="UniPathway" id="UPA00034">
    <property type="reaction ID" value="UER00018"/>
</dbReference>
<comment type="caution">
    <text evidence="15">The sequence shown here is derived from an EMBL/GenBank/DDBJ whole genome shotgun (WGS) entry which is preliminary data.</text>
</comment>
<organism evidence="15 16">
    <name type="scientific">Ruminiclostridium sufflavum DSM 19573</name>
    <dbReference type="NCBI Taxonomy" id="1121337"/>
    <lineage>
        <taxon>Bacteria</taxon>
        <taxon>Bacillati</taxon>
        <taxon>Bacillota</taxon>
        <taxon>Clostridia</taxon>
        <taxon>Eubacteriales</taxon>
        <taxon>Oscillospiraceae</taxon>
        <taxon>Ruminiclostridium</taxon>
    </lineage>
</organism>
<evidence type="ECO:0000259" key="14">
    <source>
        <dbReference type="Pfam" id="PF05173"/>
    </source>
</evidence>
<feature type="binding site" evidence="12">
    <location>
        <position position="160"/>
    </location>
    <ligand>
        <name>(S)-2,3,4,5-tetrahydrodipicolinate</name>
        <dbReference type="ChEBI" id="CHEBI:16845"/>
    </ligand>
</feature>